<evidence type="ECO:0000313" key="3">
    <source>
        <dbReference type="EMBL" id="MBL3679730.1"/>
    </source>
</evidence>
<feature type="transmembrane region" description="Helical" evidence="2">
    <location>
        <begin position="240"/>
        <end position="260"/>
    </location>
</feature>
<proteinExistence type="predicted"/>
<comment type="caution">
    <text evidence="3">The sequence shown here is derived from an EMBL/GenBank/DDBJ whole genome shotgun (WGS) entry which is preliminary data.</text>
</comment>
<keyword evidence="2" id="KW-0812">Transmembrane</keyword>
<feature type="transmembrane region" description="Helical" evidence="2">
    <location>
        <begin position="126"/>
        <end position="147"/>
    </location>
</feature>
<feature type="transmembrane region" description="Helical" evidence="2">
    <location>
        <begin position="305"/>
        <end position="324"/>
    </location>
</feature>
<keyword evidence="2" id="KW-1133">Transmembrane helix</keyword>
<name>A0ABS1SGZ0_9MICO</name>
<keyword evidence="2" id="KW-0472">Membrane</keyword>
<keyword evidence="4" id="KW-1185">Reference proteome</keyword>
<feature type="transmembrane region" description="Helical" evidence="2">
    <location>
        <begin position="77"/>
        <end position="98"/>
    </location>
</feature>
<evidence type="ECO:0000256" key="2">
    <source>
        <dbReference type="SAM" id="Phobius"/>
    </source>
</evidence>
<gene>
    <name evidence="3" type="ORF">D3230_10595</name>
</gene>
<sequence length="404" mass="42747">MADQGAKGHTGAITTPEDAASAKAIPPATFFSVYGGLGVFVMLMTVIVLAGSGPHEDFVADLRSSVSNGLGFTAEDVWAVVGVIATICVAVVVILAAAGSRLSHVYQVWEASPATAAQVRIEQQRAYGLFGIQLLLYIVTLIAVTGAAVHGSWLAAAILVLLAALVLIESFRFLQDVWRDPGVFDRDKLREVDRRLSRYSDESTEAPTAFFSWAATIGCLALVLVPAFSGSSLTMADTTLAAGGYALIAGALLWLPAAGMQGAESSLGAGRLWMAAFAYALFASCAAALIVWGVLSWGLNELPRFGAVEFCATVALVLLELLRLRGVQNWGLLRAFSEPSRLALTRLRDDLAKNLPECPAPDLPTAEASSLREDSDLTAEARMFVRSESATRPDRLLPGAPPPQ</sequence>
<feature type="transmembrane region" description="Helical" evidence="2">
    <location>
        <begin position="153"/>
        <end position="174"/>
    </location>
</feature>
<feature type="transmembrane region" description="Helical" evidence="2">
    <location>
        <begin position="31"/>
        <end position="52"/>
    </location>
</feature>
<feature type="transmembrane region" description="Helical" evidence="2">
    <location>
        <begin position="272"/>
        <end position="299"/>
    </location>
</feature>
<dbReference type="EMBL" id="QYAC01000005">
    <property type="protein sequence ID" value="MBL3679730.1"/>
    <property type="molecule type" value="Genomic_DNA"/>
</dbReference>
<evidence type="ECO:0000256" key="1">
    <source>
        <dbReference type="SAM" id="MobiDB-lite"/>
    </source>
</evidence>
<reference evidence="3 4" key="1">
    <citation type="submission" date="2018-09" db="EMBL/GenBank/DDBJ databases">
        <title>Comparative genomics of Leucobacter spp.</title>
        <authorList>
            <person name="Reis A.C."/>
            <person name="Kolvenbach B.A."/>
            <person name="Corvini P.F.X."/>
            <person name="Nunes O.C."/>
        </authorList>
    </citation>
    <scope>NUCLEOTIDE SEQUENCE [LARGE SCALE GENOMIC DNA]</scope>
    <source>
        <strain evidence="3 4">TAN 31504</strain>
    </source>
</reference>
<accession>A0ABS1SGZ0</accession>
<protein>
    <submittedName>
        <fullName evidence="3">Uncharacterized protein</fullName>
    </submittedName>
</protein>
<organism evidence="3 4">
    <name type="scientific">Leucobacter chromiireducens subsp. solipictus</name>
    <dbReference type="NCBI Taxonomy" id="398235"/>
    <lineage>
        <taxon>Bacteria</taxon>
        <taxon>Bacillati</taxon>
        <taxon>Actinomycetota</taxon>
        <taxon>Actinomycetes</taxon>
        <taxon>Micrococcales</taxon>
        <taxon>Microbacteriaceae</taxon>
        <taxon>Leucobacter</taxon>
    </lineage>
</organism>
<feature type="transmembrane region" description="Helical" evidence="2">
    <location>
        <begin position="208"/>
        <end position="228"/>
    </location>
</feature>
<evidence type="ECO:0000313" key="4">
    <source>
        <dbReference type="Proteomes" id="UP001645859"/>
    </source>
</evidence>
<feature type="region of interest" description="Disordered" evidence="1">
    <location>
        <begin position="355"/>
        <end position="376"/>
    </location>
</feature>
<dbReference type="RefSeq" id="WP_202345006.1">
    <property type="nucleotide sequence ID" value="NZ_BAAAPI010000003.1"/>
</dbReference>
<dbReference type="Proteomes" id="UP001645859">
    <property type="component" value="Unassembled WGS sequence"/>
</dbReference>